<feature type="transmembrane region" description="Helical" evidence="9">
    <location>
        <begin position="144"/>
        <end position="164"/>
    </location>
</feature>
<evidence type="ECO:0000256" key="2">
    <source>
        <dbReference type="ARBA" id="ARBA00005658"/>
    </source>
</evidence>
<feature type="transmembrane region" description="Helical" evidence="9">
    <location>
        <begin position="47"/>
        <end position="68"/>
    </location>
</feature>
<dbReference type="STRING" id="44933.SAMN05660971_03745"/>
<evidence type="ECO:0000313" key="12">
    <source>
        <dbReference type="Proteomes" id="UP000184123"/>
    </source>
</evidence>
<keyword evidence="13" id="KW-1185">Reference proteome</keyword>
<evidence type="ECO:0000256" key="3">
    <source>
        <dbReference type="ARBA" id="ARBA00022448"/>
    </source>
</evidence>
<accession>A0A1M7L928</accession>
<dbReference type="GO" id="GO:0005886">
    <property type="term" value="C:plasma membrane"/>
    <property type="evidence" value="ECO:0007669"/>
    <property type="project" value="UniProtKB-SubCell"/>
</dbReference>
<comment type="subcellular location">
    <subcellularLocation>
        <location evidence="1">Cell membrane</location>
        <topology evidence="1">Multi-pass membrane protein</topology>
    </subcellularLocation>
</comment>
<organism evidence="11 12">
    <name type="scientific">Halomonas cupida</name>
    <dbReference type="NCBI Taxonomy" id="44933"/>
    <lineage>
        <taxon>Bacteria</taxon>
        <taxon>Pseudomonadati</taxon>
        <taxon>Pseudomonadota</taxon>
        <taxon>Gammaproteobacteria</taxon>
        <taxon>Oceanospirillales</taxon>
        <taxon>Halomonadaceae</taxon>
        <taxon>Halomonas</taxon>
    </lineage>
</organism>
<evidence type="ECO:0000256" key="1">
    <source>
        <dbReference type="ARBA" id="ARBA00004651"/>
    </source>
</evidence>
<feature type="transmembrane region" description="Helical" evidence="9">
    <location>
        <begin position="193"/>
        <end position="216"/>
    </location>
</feature>
<keyword evidence="3" id="KW-0813">Transport</keyword>
<evidence type="ECO:0000256" key="7">
    <source>
        <dbReference type="ARBA" id="ARBA00023136"/>
    </source>
</evidence>
<feature type="transmembrane region" description="Helical" evidence="9">
    <location>
        <begin position="480"/>
        <end position="500"/>
    </location>
</feature>
<dbReference type="Pfam" id="PF02028">
    <property type="entry name" value="BCCT"/>
    <property type="match status" value="1"/>
</dbReference>
<evidence type="ECO:0000313" key="11">
    <source>
        <dbReference type="EMBL" id="SHM74444.1"/>
    </source>
</evidence>
<feature type="transmembrane region" description="Helical" evidence="9">
    <location>
        <begin position="89"/>
        <end position="108"/>
    </location>
</feature>
<evidence type="ECO:0000313" key="10">
    <source>
        <dbReference type="EMBL" id="GEN25175.1"/>
    </source>
</evidence>
<protein>
    <submittedName>
        <fullName evidence="10">BCCT family transporter</fullName>
    </submittedName>
    <submittedName>
        <fullName evidence="11">Choline-glycine betaine transporter</fullName>
    </submittedName>
</protein>
<dbReference type="GO" id="GO:0022857">
    <property type="term" value="F:transmembrane transporter activity"/>
    <property type="evidence" value="ECO:0007669"/>
    <property type="project" value="InterPro"/>
</dbReference>
<keyword evidence="5 9" id="KW-0812">Transmembrane</keyword>
<dbReference type="RefSeq" id="WP_073436741.1">
    <property type="nucleotide sequence ID" value="NZ_BJXU01000128.1"/>
</dbReference>
<dbReference type="EMBL" id="FRCA01000012">
    <property type="protein sequence ID" value="SHM74444.1"/>
    <property type="molecule type" value="Genomic_DNA"/>
</dbReference>
<feature type="transmembrane region" description="Helical" evidence="9">
    <location>
        <begin position="399"/>
        <end position="420"/>
    </location>
</feature>
<proteinExistence type="inferred from homology"/>
<dbReference type="InterPro" id="IPR000060">
    <property type="entry name" value="BCCT_transptr"/>
</dbReference>
<dbReference type="Proteomes" id="UP000321726">
    <property type="component" value="Unassembled WGS sequence"/>
</dbReference>
<feature type="transmembrane region" description="Helical" evidence="9">
    <location>
        <begin position="228"/>
        <end position="249"/>
    </location>
</feature>
<keyword evidence="7 9" id="KW-0472">Membrane</keyword>
<evidence type="ECO:0000256" key="6">
    <source>
        <dbReference type="ARBA" id="ARBA00022989"/>
    </source>
</evidence>
<gene>
    <name evidence="10" type="ORF">HCU01_31240</name>
    <name evidence="11" type="ORF">SAMN05660971_03745</name>
</gene>
<evidence type="ECO:0000256" key="8">
    <source>
        <dbReference type="SAM" id="MobiDB-lite"/>
    </source>
</evidence>
<dbReference type="OrthoDB" id="9775735at2"/>
<sequence length="547" mass="58812">MFGSSIRPLVFWPPFSLLLVAVTASLIDLDGFLAVTSTLNNLVLERIGWLFSLTAVVMVITCLIAFLSPLGRIRIGGEQATPLLNRWRWFSITLCTTVAVGIMFWSTAEPLYHLHSPPNSMGIVAGSADAARFSLSTLYLHWSFTPYAIYSVPALMFALMHYNLGKPFSLGALFVPLFGDKLIGRKGRALDALALYALVCGMAASLGTGAMTLAGGVDRFLGTGTGPLMLGVIILAIVATFTASAVSGLQRGIARLSALNTRAFFLFLIFVFLFGPTMTVLNYGVEAAGEYFGTFMQKSLFTGAFDDDPWPKNWSIFYWANWMTWAPITALFLGKISRGYTVRQFLLINLCAPALFSIAYITVFSGAMIDFDLASEGAMFERLDDSSAGSMIYALLNELPFSGMTAAAFLLIAFLSYVTAADSNTEAISQLCSTDSQTALSGDAEGSNGRLALKLIWGTTIGLVAWIMTAFVGIDGIKMLSNLGGVPALFIVMGATAALLRLVSVGTAKLGLEQTPSRSYSPEAHDKWEKRHSTGLKAQSSPPPEAT</sequence>
<keyword evidence="6 9" id="KW-1133">Transmembrane helix</keyword>
<feature type="compositionally biased region" description="Basic and acidic residues" evidence="8">
    <location>
        <begin position="523"/>
        <end position="532"/>
    </location>
</feature>
<feature type="transmembrane region" description="Helical" evidence="9">
    <location>
        <begin position="316"/>
        <end position="334"/>
    </location>
</feature>
<feature type="transmembrane region" description="Helical" evidence="9">
    <location>
        <begin position="455"/>
        <end position="474"/>
    </location>
</feature>
<evidence type="ECO:0000256" key="4">
    <source>
        <dbReference type="ARBA" id="ARBA00022475"/>
    </source>
</evidence>
<feature type="region of interest" description="Disordered" evidence="8">
    <location>
        <begin position="514"/>
        <end position="547"/>
    </location>
</feature>
<feature type="transmembrane region" description="Helical" evidence="9">
    <location>
        <begin position="9"/>
        <end position="27"/>
    </location>
</feature>
<dbReference type="PANTHER" id="PTHR30047:SF7">
    <property type="entry name" value="HIGH-AFFINITY CHOLINE TRANSPORT PROTEIN"/>
    <property type="match status" value="1"/>
</dbReference>
<keyword evidence="4" id="KW-1003">Cell membrane</keyword>
<feature type="transmembrane region" description="Helical" evidence="9">
    <location>
        <begin position="346"/>
        <end position="369"/>
    </location>
</feature>
<dbReference type="PANTHER" id="PTHR30047">
    <property type="entry name" value="HIGH-AFFINITY CHOLINE TRANSPORT PROTEIN-RELATED"/>
    <property type="match status" value="1"/>
</dbReference>
<dbReference type="AlphaFoldDB" id="A0A1M7L928"/>
<comment type="similarity">
    <text evidence="2">Belongs to the BCCT transporter (TC 2.A.15) family.</text>
</comment>
<evidence type="ECO:0000256" key="9">
    <source>
        <dbReference type="SAM" id="Phobius"/>
    </source>
</evidence>
<evidence type="ECO:0000313" key="13">
    <source>
        <dbReference type="Proteomes" id="UP000321726"/>
    </source>
</evidence>
<evidence type="ECO:0000256" key="5">
    <source>
        <dbReference type="ARBA" id="ARBA00022692"/>
    </source>
</evidence>
<reference evidence="11 12" key="1">
    <citation type="submission" date="2016-11" db="EMBL/GenBank/DDBJ databases">
        <authorList>
            <person name="Jaros S."/>
            <person name="Januszkiewicz K."/>
            <person name="Wedrychowicz H."/>
        </authorList>
    </citation>
    <scope>NUCLEOTIDE SEQUENCE [LARGE SCALE GENOMIC DNA]</scope>
    <source>
        <strain evidence="11 12">DSM 4740</strain>
    </source>
</reference>
<reference evidence="10 13" key="2">
    <citation type="submission" date="2019-07" db="EMBL/GenBank/DDBJ databases">
        <title>Whole genome shotgun sequence of Halomonas cupida NBRC 102219.</title>
        <authorList>
            <person name="Hosoyama A."/>
            <person name="Uohara A."/>
            <person name="Ohji S."/>
            <person name="Ichikawa N."/>
        </authorList>
    </citation>
    <scope>NUCLEOTIDE SEQUENCE [LARGE SCALE GENOMIC DNA]</scope>
    <source>
        <strain evidence="10 13">NBRC 102219</strain>
    </source>
</reference>
<name>A0A1M7L928_9GAMM</name>
<dbReference type="Proteomes" id="UP000184123">
    <property type="component" value="Unassembled WGS sequence"/>
</dbReference>
<feature type="transmembrane region" description="Helical" evidence="9">
    <location>
        <begin position="261"/>
        <end position="285"/>
    </location>
</feature>
<dbReference type="EMBL" id="BJXU01000128">
    <property type="protein sequence ID" value="GEN25175.1"/>
    <property type="molecule type" value="Genomic_DNA"/>
</dbReference>